<evidence type="ECO:0000256" key="1">
    <source>
        <dbReference type="SAM" id="SignalP"/>
    </source>
</evidence>
<evidence type="ECO:0000313" key="3">
    <source>
        <dbReference type="Proteomes" id="UP001500843"/>
    </source>
</evidence>
<keyword evidence="1" id="KW-0732">Signal</keyword>
<dbReference type="RefSeq" id="WP_253877006.1">
    <property type="nucleotide sequence ID" value="NZ_BAABHM010000010.1"/>
</dbReference>
<feature type="chain" id="PRO_5046296991" description="Peptidase inhibitor family I36" evidence="1">
    <location>
        <begin position="31"/>
        <end position="162"/>
    </location>
</feature>
<keyword evidence="3" id="KW-1185">Reference proteome</keyword>
<dbReference type="EMBL" id="BAABHM010000010">
    <property type="protein sequence ID" value="GAA4698485.1"/>
    <property type="molecule type" value="Genomic_DNA"/>
</dbReference>
<accession>A0ABP8X3C2</accession>
<evidence type="ECO:0000313" key="2">
    <source>
        <dbReference type="EMBL" id="GAA4698485.1"/>
    </source>
</evidence>
<proteinExistence type="predicted"/>
<gene>
    <name evidence="2" type="ORF">GCM10023198_18720</name>
</gene>
<evidence type="ECO:0008006" key="4">
    <source>
        <dbReference type="Google" id="ProtNLM"/>
    </source>
</evidence>
<feature type="signal peptide" evidence="1">
    <location>
        <begin position="1"/>
        <end position="30"/>
    </location>
</feature>
<organism evidence="2 3">
    <name type="scientific">Promicromonospora umidemergens</name>
    <dbReference type="NCBI Taxonomy" id="629679"/>
    <lineage>
        <taxon>Bacteria</taxon>
        <taxon>Bacillati</taxon>
        <taxon>Actinomycetota</taxon>
        <taxon>Actinomycetes</taxon>
        <taxon>Micrococcales</taxon>
        <taxon>Promicromonosporaceae</taxon>
        <taxon>Promicromonospora</taxon>
    </lineage>
</organism>
<comment type="caution">
    <text evidence="2">The sequence shown here is derived from an EMBL/GenBank/DDBJ whole genome shotgun (WGS) entry which is preliminary data.</text>
</comment>
<dbReference type="Proteomes" id="UP001500843">
    <property type="component" value="Unassembled WGS sequence"/>
</dbReference>
<name>A0ABP8X3C2_9MICO</name>
<sequence length="162" mass="16795">MITAPRRATSKLAIALLATFSLTLPATAVAAVPAAPAPVAPVVAAAPSAPVSALASVCPGKRIVHKPIKLNGYKIGWLNVYYSRSKGTKCGVVMHAGASWGKTAYTQVQVWNAYSSSFSGGDYRYRTGKASVGGVRGECVSAQGLMDWRGKTRTATVHGLCG</sequence>
<protein>
    <recommendedName>
        <fullName evidence="4">Peptidase inhibitor family I36</fullName>
    </recommendedName>
</protein>
<reference evidence="3" key="1">
    <citation type="journal article" date="2019" name="Int. J. Syst. Evol. Microbiol.">
        <title>The Global Catalogue of Microorganisms (GCM) 10K type strain sequencing project: providing services to taxonomists for standard genome sequencing and annotation.</title>
        <authorList>
            <consortium name="The Broad Institute Genomics Platform"/>
            <consortium name="The Broad Institute Genome Sequencing Center for Infectious Disease"/>
            <person name="Wu L."/>
            <person name="Ma J."/>
        </authorList>
    </citation>
    <scope>NUCLEOTIDE SEQUENCE [LARGE SCALE GENOMIC DNA]</scope>
    <source>
        <strain evidence="3">JCM 17975</strain>
    </source>
</reference>